<comment type="caution">
    <text evidence="1">The sequence shown here is derived from an EMBL/GenBank/DDBJ whole genome shotgun (WGS) entry which is preliminary data.</text>
</comment>
<dbReference type="AlphaFoldDB" id="A0A8S9Z1I4"/>
<name>A0A8S9Z1I4_9TREM</name>
<protein>
    <submittedName>
        <fullName evidence="1">Uncharacterized protein</fullName>
    </submittedName>
</protein>
<reference evidence="1" key="1">
    <citation type="submission" date="2019-07" db="EMBL/GenBank/DDBJ databases">
        <title>Annotation for the trematode Paragonimus miyazaki's.</title>
        <authorList>
            <person name="Choi Y.-J."/>
        </authorList>
    </citation>
    <scope>NUCLEOTIDE SEQUENCE</scope>
    <source>
        <strain evidence="1">Japan</strain>
    </source>
</reference>
<keyword evidence="2" id="KW-1185">Reference proteome</keyword>
<evidence type="ECO:0000313" key="1">
    <source>
        <dbReference type="EMBL" id="KAF7256987.1"/>
    </source>
</evidence>
<gene>
    <name evidence="1" type="ORF">EG68_06140</name>
</gene>
<organism evidence="1 2">
    <name type="scientific">Paragonimus skrjabini miyazakii</name>
    <dbReference type="NCBI Taxonomy" id="59628"/>
    <lineage>
        <taxon>Eukaryota</taxon>
        <taxon>Metazoa</taxon>
        <taxon>Spiralia</taxon>
        <taxon>Lophotrochozoa</taxon>
        <taxon>Platyhelminthes</taxon>
        <taxon>Trematoda</taxon>
        <taxon>Digenea</taxon>
        <taxon>Plagiorchiida</taxon>
        <taxon>Troglotremata</taxon>
        <taxon>Troglotrematidae</taxon>
        <taxon>Paragonimus</taxon>
    </lineage>
</organism>
<accession>A0A8S9Z1I4</accession>
<dbReference type="EMBL" id="JTDE01002714">
    <property type="protein sequence ID" value="KAF7256987.1"/>
    <property type="molecule type" value="Genomic_DNA"/>
</dbReference>
<proteinExistence type="predicted"/>
<evidence type="ECO:0000313" key="2">
    <source>
        <dbReference type="Proteomes" id="UP000822476"/>
    </source>
</evidence>
<sequence>MHQSIASDTTGQLPSSDTAIVAGTLTSEERCPPISRLCRKVGPITYVLAFVKMWKTLNAARFREDRWIESS</sequence>
<dbReference type="Proteomes" id="UP000822476">
    <property type="component" value="Unassembled WGS sequence"/>
</dbReference>